<evidence type="ECO:0000313" key="1">
    <source>
        <dbReference type="EMBL" id="PIO67699.1"/>
    </source>
</evidence>
<dbReference type="AlphaFoldDB" id="A0A2G9UBU0"/>
<evidence type="ECO:0000313" key="2">
    <source>
        <dbReference type="Proteomes" id="UP000230423"/>
    </source>
</evidence>
<feature type="non-terminal residue" evidence="1">
    <location>
        <position position="88"/>
    </location>
</feature>
<proteinExistence type="predicted"/>
<organism evidence="1 2">
    <name type="scientific">Teladorsagia circumcincta</name>
    <name type="common">Brown stomach worm</name>
    <name type="synonym">Ostertagia circumcincta</name>
    <dbReference type="NCBI Taxonomy" id="45464"/>
    <lineage>
        <taxon>Eukaryota</taxon>
        <taxon>Metazoa</taxon>
        <taxon>Ecdysozoa</taxon>
        <taxon>Nematoda</taxon>
        <taxon>Chromadorea</taxon>
        <taxon>Rhabditida</taxon>
        <taxon>Rhabditina</taxon>
        <taxon>Rhabditomorpha</taxon>
        <taxon>Strongyloidea</taxon>
        <taxon>Trichostrongylidae</taxon>
        <taxon>Teladorsagia</taxon>
    </lineage>
</organism>
<sequence length="88" mass="9850">MVVDCGVYLIQGYPSAPKFAYNSRFRPVLIDGSLLGYVSPRSLPIRGGPYAMTHVEFLAHMCVYTFVAGPRQRVKLEFEHFHLAGSSE</sequence>
<protein>
    <submittedName>
        <fullName evidence="1">Uncharacterized protein</fullName>
    </submittedName>
</protein>
<dbReference type="EMBL" id="KZ347448">
    <property type="protein sequence ID" value="PIO67699.1"/>
    <property type="molecule type" value="Genomic_DNA"/>
</dbReference>
<accession>A0A2G9UBU0</accession>
<dbReference type="OrthoDB" id="6022136at2759"/>
<keyword evidence="2" id="KW-1185">Reference proteome</keyword>
<reference evidence="1 2" key="1">
    <citation type="submission" date="2015-09" db="EMBL/GenBank/DDBJ databases">
        <title>Draft genome of the parasitic nematode Teladorsagia circumcincta isolate WARC Sus (inbred).</title>
        <authorList>
            <person name="Mitreva M."/>
        </authorList>
    </citation>
    <scope>NUCLEOTIDE SEQUENCE [LARGE SCALE GENOMIC DNA]</scope>
    <source>
        <strain evidence="1 2">S</strain>
    </source>
</reference>
<name>A0A2G9UBU0_TELCI</name>
<gene>
    <name evidence="1" type="ORF">TELCIR_10541</name>
</gene>
<dbReference type="Proteomes" id="UP000230423">
    <property type="component" value="Unassembled WGS sequence"/>
</dbReference>